<evidence type="ECO:0000313" key="1">
    <source>
        <dbReference type="EMBL" id="CCG52926.1"/>
    </source>
</evidence>
<dbReference type="PANTHER" id="PTHR21485">
    <property type="entry name" value="HAD SUPERFAMILY MEMBERS CMAS AND KDSC"/>
    <property type="match status" value="1"/>
</dbReference>
<dbReference type="CDD" id="cd02513">
    <property type="entry name" value="CMP-NeuAc_Synthase"/>
    <property type="match status" value="1"/>
</dbReference>
<dbReference type="RefSeq" id="WP_014388067.1">
    <property type="nucleotide sequence ID" value="NC_017025.1"/>
</dbReference>
<keyword evidence="2" id="KW-1185">Reference proteome</keyword>
<dbReference type="Proteomes" id="UP000007599">
    <property type="component" value="Chromosome I"/>
</dbReference>
<dbReference type="eggNOG" id="COG1083">
    <property type="taxonomic scope" value="Bacteria"/>
</dbReference>
<sequence>MSKNIAIIPARGGSKRIPRKNIKNFLGKPIIAYPIEILKRSNLFDEIIISTDDEEIAKIAIEYGAKVPFLRSNKNSDDFATTADVLLEVIEKLEENGQVFDNAICVYPCSPFLTEDLLIESFKKIENSKLDCVFPIVKYGHPIQRALKVTNELIAPYFEENNSVRTQDLTAAFHDAGMFYTFNIKTFKITKSLRTKNTLGIEIEEHLTQDIDNIIDWKLAELKYKMFFLNEEL</sequence>
<dbReference type="Pfam" id="PF02348">
    <property type="entry name" value="CTP_transf_3"/>
    <property type="match status" value="1"/>
</dbReference>
<dbReference type="KEGG" id="fin:KQS_04790"/>
<proteinExistence type="predicted"/>
<name>H8XUE3_FLAIG</name>
<dbReference type="PANTHER" id="PTHR21485:SF6">
    <property type="entry name" value="N-ACYLNEURAMINATE CYTIDYLYLTRANSFERASE-RELATED"/>
    <property type="match status" value="1"/>
</dbReference>
<dbReference type="GO" id="GO:0008781">
    <property type="term" value="F:N-acylneuraminate cytidylyltransferase activity"/>
    <property type="evidence" value="ECO:0007669"/>
    <property type="project" value="TreeGrafter"/>
</dbReference>
<evidence type="ECO:0000313" key="2">
    <source>
        <dbReference type="Proteomes" id="UP000007599"/>
    </source>
</evidence>
<dbReference type="NCBIfam" id="TIGR03584">
    <property type="entry name" value="PseF"/>
    <property type="match status" value="1"/>
</dbReference>
<organism evidence="1 2">
    <name type="scientific">Flavobacterium indicum (strain DSM 17447 / CIP 109464 / GPTSA100-9)</name>
    <dbReference type="NCBI Taxonomy" id="1094466"/>
    <lineage>
        <taxon>Bacteria</taxon>
        <taxon>Pseudomonadati</taxon>
        <taxon>Bacteroidota</taxon>
        <taxon>Flavobacteriia</taxon>
        <taxon>Flavobacteriales</taxon>
        <taxon>Flavobacteriaceae</taxon>
        <taxon>Flavobacterium</taxon>
    </lineage>
</organism>
<reference evidence="1 2" key="1">
    <citation type="journal article" date="2012" name="J. Bacteriol.">
        <title>Complete Genome Sequence of Flavobacterium indicum GPSTA100-9T, Isolated from Warm Spring Water.</title>
        <authorList>
            <person name="Barbier P."/>
            <person name="Houel A."/>
            <person name="Loux V."/>
            <person name="Poulain J."/>
            <person name="Bernardet J.F."/>
            <person name="Touchon M."/>
            <person name="Duchaud E."/>
        </authorList>
    </citation>
    <scope>NUCLEOTIDE SEQUENCE [LARGE SCALE GENOMIC DNA]</scope>
    <source>
        <strain evidence="2">DSM 17447 / CIP 109464 / GPTSA100-9</strain>
    </source>
</reference>
<evidence type="ECO:0008006" key="3">
    <source>
        <dbReference type="Google" id="ProtNLM"/>
    </source>
</evidence>
<dbReference type="AlphaFoldDB" id="H8XUE3"/>
<dbReference type="EMBL" id="HE774682">
    <property type="protein sequence ID" value="CCG52926.1"/>
    <property type="molecule type" value="Genomic_DNA"/>
</dbReference>
<dbReference type="PATRIC" id="fig|1094466.5.peg.936"/>
<dbReference type="Gene3D" id="3.90.550.10">
    <property type="entry name" value="Spore Coat Polysaccharide Biosynthesis Protein SpsA, Chain A"/>
    <property type="match status" value="1"/>
</dbReference>
<dbReference type="OrthoDB" id="9805604at2"/>
<protein>
    <recommendedName>
        <fullName evidence="3">Pseudaminic acid cytidylyltransferase</fullName>
    </recommendedName>
</protein>
<dbReference type="SUPFAM" id="SSF53448">
    <property type="entry name" value="Nucleotide-diphospho-sugar transferases"/>
    <property type="match status" value="1"/>
</dbReference>
<dbReference type="HOGENOM" id="CLU_042930_1_0_10"/>
<dbReference type="InterPro" id="IPR029044">
    <property type="entry name" value="Nucleotide-diphossugar_trans"/>
</dbReference>
<dbReference type="InterPro" id="IPR003329">
    <property type="entry name" value="Cytidylyl_trans"/>
</dbReference>
<dbReference type="STRING" id="1094466.KQS_04790"/>
<gene>
    <name evidence="1" type="ordered locus">KQS_04790</name>
</gene>
<dbReference type="InterPro" id="IPR020039">
    <property type="entry name" value="PseF"/>
</dbReference>
<accession>H8XUE3</accession>
<dbReference type="InterPro" id="IPR050793">
    <property type="entry name" value="CMP-NeuNAc_synthase"/>
</dbReference>
<reference evidence="2" key="2">
    <citation type="submission" date="2012-03" db="EMBL/GenBank/DDBJ databases">
        <title>Complete genome sequence of Flavobacterium indicum GPTSA100-9T, isolated from warm spring water.</title>
        <authorList>
            <person name="Barbier P."/>
            <person name="Houel A."/>
            <person name="Loux V."/>
            <person name="Poulain J."/>
            <person name="Bernardet J.-F."/>
            <person name="Touchon M."/>
            <person name="Duchaud E."/>
        </authorList>
    </citation>
    <scope>NUCLEOTIDE SEQUENCE [LARGE SCALE GENOMIC DNA]</scope>
    <source>
        <strain evidence="2">DSM 17447 / CIP 109464 / GPTSA100-9</strain>
    </source>
</reference>